<sequence length="224" mass="25685">MKLSWCGHSSFKLTLNSEVLFIDPVRSNKLLNTYLDQTEKADVVLVTHNHWDHCDADAIAQLSKETTRFLVPEETMDVLVNGFTFYVHSMADLKKLLQQVEIVEPGIQKKLKNNTITVFSASEGVSFLITGEVKILFMGDSTVTEAMLETRAHYVVCPYWALKEKKEQAKIATFPDTTKIIVCHHHTINYGLPHFYLDEKSFEILFKKGLNIIRLDEQKEITLH</sequence>
<dbReference type="SUPFAM" id="SSF56281">
    <property type="entry name" value="Metallo-hydrolase/oxidoreductase"/>
    <property type="match status" value="1"/>
</dbReference>
<protein>
    <submittedName>
        <fullName evidence="2">MBL fold metallo-hydrolase</fullName>
    </submittedName>
</protein>
<dbReference type="InterPro" id="IPR036866">
    <property type="entry name" value="RibonucZ/Hydroxyglut_hydro"/>
</dbReference>
<dbReference type="Pfam" id="PF13483">
    <property type="entry name" value="Lactamase_B_3"/>
    <property type="match status" value="1"/>
</dbReference>
<keyword evidence="3" id="KW-1185">Reference proteome</keyword>
<dbReference type="PANTHER" id="PTHR43546">
    <property type="entry name" value="UPF0173 METAL-DEPENDENT HYDROLASE MJ1163-RELATED"/>
    <property type="match status" value="1"/>
</dbReference>
<gene>
    <name evidence="2" type="ORF">ACFL27_15230</name>
</gene>
<name>A0ABV6YZB3_UNCC1</name>
<evidence type="ECO:0000313" key="2">
    <source>
        <dbReference type="EMBL" id="MFC1851547.1"/>
    </source>
</evidence>
<dbReference type="Gene3D" id="3.60.15.10">
    <property type="entry name" value="Ribonuclease Z/Hydroxyacylglutathione hydrolase-like"/>
    <property type="match status" value="1"/>
</dbReference>
<organism evidence="2 3">
    <name type="scientific">candidate division CSSED10-310 bacterium</name>
    <dbReference type="NCBI Taxonomy" id="2855610"/>
    <lineage>
        <taxon>Bacteria</taxon>
        <taxon>Bacteria division CSSED10-310</taxon>
    </lineage>
</organism>
<dbReference type="EMBL" id="JBHPBY010000199">
    <property type="protein sequence ID" value="MFC1851547.1"/>
    <property type="molecule type" value="Genomic_DNA"/>
</dbReference>
<dbReference type="SMART" id="SM00849">
    <property type="entry name" value="Lactamase_B"/>
    <property type="match status" value="1"/>
</dbReference>
<feature type="domain" description="Metallo-beta-lactamase" evidence="1">
    <location>
        <begin position="7"/>
        <end position="185"/>
    </location>
</feature>
<evidence type="ECO:0000259" key="1">
    <source>
        <dbReference type="SMART" id="SM00849"/>
    </source>
</evidence>
<proteinExistence type="predicted"/>
<accession>A0ABV6YZB3</accession>
<reference evidence="2 3" key="1">
    <citation type="submission" date="2024-09" db="EMBL/GenBank/DDBJ databases">
        <title>Laminarin stimulates single cell rates of sulfate reduction while oxygen inhibits transcriptomic activity in coastal marine sediment.</title>
        <authorList>
            <person name="Lindsay M."/>
            <person name="Orcutt B."/>
            <person name="Emerson D."/>
            <person name="Stepanauskas R."/>
            <person name="D'Angelo T."/>
        </authorList>
    </citation>
    <scope>NUCLEOTIDE SEQUENCE [LARGE SCALE GENOMIC DNA]</scope>
    <source>
        <strain evidence="2">SAG AM-311-K15</strain>
    </source>
</reference>
<evidence type="ECO:0000313" key="3">
    <source>
        <dbReference type="Proteomes" id="UP001594351"/>
    </source>
</evidence>
<comment type="caution">
    <text evidence="2">The sequence shown here is derived from an EMBL/GenBank/DDBJ whole genome shotgun (WGS) entry which is preliminary data.</text>
</comment>
<dbReference type="Proteomes" id="UP001594351">
    <property type="component" value="Unassembled WGS sequence"/>
</dbReference>
<dbReference type="InterPro" id="IPR050114">
    <property type="entry name" value="UPF0173_UPF0282_UlaG_hydrolase"/>
</dbReference>
<dbReference type="InterPro" id="IPR001279">
    <property type="entry name" value="Metallo-B-lactamas"/>
</dbReference>
<dbReference type="PANTHER" id="PTHR43546:SF8">
    <property type="entry name" value="METALLO-BETA-LACTAMASE DOMAIN-CONTAINING PROTEIN"/>
    <property type="match status" value="1"/>
</dbReference>